<feature type="compositionally biased region" description="Polar residues" evidence="1">
    <location>
        <begin position="134"/>
        <end position="150"/>
    </location>
</feature>
<feature type="compositionally biased region" description="Low complexity" evidence="1">
    <location>
        <begin position="117"/>
        <end position="133"/>
    </location>
</feature>
<evidence type="ECO:0008006" key="4">
    <source>
        <dbReference type="Google" id="ProtNLM"/>
    </source>
</evidence>
<comment type="caution">
    <text evidence="2">The sequence shown here is derived from an EMBL/GenBank/DDBJ whole genome shotgun (WGS) entry which is preliminary data.</text>
</comment>
<evidence type="ECO:0000313" key="3">
    <source>
        <dbReference type="Proteomes" id="UP000681162"/>
    </source>
</evidence>
<accession>A0A919XYC5</accession>
<evidence type="ECO:0000313" key="2">
    <source>
        <dbReference type="EMBL" id="GIO38857.1"/>
    </source>
</evidence>
<gene>
    <name evidence="2" type="ORF">J41TS12_37180</name>
</gene>
<name>A0A919XYC5_9BACL</name>
<evidence type="ECO:0000256" key="1">
    <source>
        <dbReference type="SAM" id="MobiDB-lite"/>
    </source>
</evidence>
<dbReference type="EMBL" id="BORR01000015">
    <property type="protein sequence ID" value="GIO38857.1"/>
    <property type="molecule type" value="Genomic_DNA"/>
</dbReference>
<dbReference type="Proteomes" id="UP000681162">
    <property type="component" value="Unassembled WGS sequence"/>
</dbReference>
<keyword evidence="3" id="KW-1185">Reference proteome</keyword>
<protein>
    <recommendedName>
        <fullName evidence="4">Virulence-related protein</fullName>
    </recommendedName>
</protein>
<sequence length="334" mass="36498">MDRKEIVKMLSKHFGVKPKYLGAPSFIYHFEASNGVYSVDQAGKVTDPQGDEVELQSLLHGSPADGVVASVESEAPADPDGAVDPEVLADSVLPDAPTDPEMLSQAERSAEHETAARPEAPAAPEASDEPTTPVEQKTPTVSASPATPNAESSIHDLEITVPLDSHSGFTLRNLVNLIYSRQALIAKAVGYDGNIIEEPFIAAINDQTIDTNEKLMEKISEVGNFCPGITFDFDTRTITFKFFQGEQTVEKVQAYTLFVDVLNQTAKTLKYASTKSKETENDKFTFRLFLIRLGMVGALYKSTRKILLDRLEGNSAFRNGKPEKENTETTAHKS</sequence>
<dbReference type="AlphaFoldDB" id="A0A919XYC5"/>
<proteinExistence type="predicted"/>
<reference evidence="2 3" key="1">
    <citation type="submission" date="2021-03" db="EMBL/GenBank/DDBJ databases">
        <title>Antimicrobial resistance genes in bacteria isolated from Japanese honey, and their potential for conferring macrolide and lincosamide resistance in the American foulbrood pathogen Paenibacillus larvae.</title>
        <authorList>
            <person name="Okamoto M."/>
            <person name="Kumagai M."/>
            <person name="Kanamori H."/>
            <person name="Takamatsu D."/>
        </authorList>
    </citation>
    <scope>NUCLEOTIDE SEQUENCE [LARGE SCALE GENOMIC DNA]</scope>
    <source>
        <strain evidence="2 3">J41TS12</strain>
    </source>
</reference>
<dbReference type="RefSeq" id="WP_212941406.1">
    <property type="nucleotide sequence ID" value="NZ_BORR01000015.1"/>
</dbReference>
<organism evidence="2 3">
    <name type="scientific">Paenibacillus antibioticophila</name>
    <dbReference type="NCBI Taxonomy" id="1274374"/>
    <lineage>
        <taxon>Bacteria</taxon>
        <taxon>Bacillati</taxon>
        <taxon>Bacillota</taxon>
        <taxon>Bacilli</taxon>
        <taxon>Bacillales</taxon>
        <taxon>Paenibacillaceae</taxon>
        <taxon>Paenibacillus</taxon>
    </lineage>
</organism>
<feature type="region of interest" description="Disordered" evidence="1">
    <location>
        <begin position="91"/>
        <end position="150"/>
    </location>
</feature>